<dbReference type="CDD" id="cd11061">
    <property type="entry name" value="CYP67-like"/>
    <property type="match status" value="1"/>
</dbReference>
<dbReference type="OrthoDB" id="1470350at2759"/>
<comment type="cofactor">
    <cofactor evidence="1 8">
        <name>heme</name>
        <dbReference type="ChEBI" id="CHEBI:30413"/>
    </cofactor>
</comment>
<feature type="transmembrane region" description="Helical" evidence="10">
    <location>
        <begin position="6"/>
        <end position="36"/>
    </location>
</feature>
<keyword evidence="10" id="KW-0812">Transmembrane</keyword>
<evidence type="ECO:0000313" key="12">
    <source>
        <dbReference type="Proteomes" id="UP000054383"/>
    </source>
</evidence>
<proteinExistence type="inferred from homology"/>
<dbReference type="InterPro" id="IPR036396">
    <property type="entry name" value="Cyt_P450_sf"/>
</dbReference>
<dbReference type="InterPro" id="IPR001128">
    <property type="entry name" value="Cyt_P450"/>
</dbReference>
<keyword evidence="7 9" id="KW-0503">Monooxygenase</keyword>
<dbReference type="SUPFAM" id="SSF48264">
    <property type="entry name" value="Cytochrome P450"/>
    <property type="match status" value="1"/>
</dbReference>
<keyword evidence="10" id="KW-1133">Transmembrane helix</keyword>
<keyword evidence="4 8" id="KW-0479">Metal-binding</keyword>
<keyword evidence="3 8" id="KW-0349">Heme</keyword>
<dbReference type="Pfam" id="PF00067">
    <property type="entry name" value="p450"/>
    <property type="match status" value="1"/>
</dbReference>
<gene>
    <name evidence="11" type="ORF">PISL3812_01348</name>
</gene>
<dbReference type="Proteomes" id="UP000054383">
    <property type="component" value="Unassembled WGS sequence"/>
</dbReference>
<protein>
    <submittedName>
        <fullName evidence="11">Isotrichodermin C-15 hydroxylase</fullName>
    </submittedName>
</protein>
<evidence type="ECO:0000256" key="8">
    <source>
        <dbReference type="PIRSR" id="PIRSR602401-1"/>
    </source>
</evidence>
<evidence type="ECO:0000256" key="4">
    <source>
        <dbReference type="ARBA" id="ARBA00022723"/>
    </source>
</evidence>
<dbReference type="PRINTS" id="PR00385">
    <property type="entry name" value="P450"/>
</dbReference>
<dbReference type="GO" id="GO:0005506">
    <property type="term" value="F:iron ion binding"/>
    <property type="evidence" value="ECO:0007669"/>
    <property type="project" value="InterPro"/>
</dbReference>
<comment type="similarity">
    <text evidence="2 9">Belongs to the cytochrome P450 family.</text>
</comment>
<dbReference type="AlphaFoldDB" id="A0A0U1LMH9"/>
<organism evidence="11 12">
    <name type="scientific">Talaromyces islandicus</name>
    <name type="common">Penicillium islandicum</name>
    <dbReference type="NCBI Taxonomy" id="28573"/>
    <lineage>
        <taxon>Eukaryota</taxon>
        <taxon>Fungi</taxon>
        <taxon>Dikarya</taxon>
        <taxon>Ascomycota</taxon>
        <taxon>Pezizomycotina</taxon>
        <taxon>Eurotiomycetes</taxon>
        <taxon>Eurotiomycetidae</taxon>
        <taxon>Eurotiales</taxon>
        <taxon>Trichocomaceae</taxon>
        <taxon>Talaromyces</taxon>
        <taxon>Talaromyces sect. Islandici</taxon>
    </lineage>
</organism>
<dbReference type="EMBL" id="CVMT01000001">
    <property type="protein sequence ID" value="CRG84001.1"/>
    <property type="molecule type" value="Genomic_DNA"/>
</dbReference>
<evidence type="ECO:0000313" key="11">
    <source>
        <dbReference type="EMBL" id="CRG84001.1"/>
    </source>
</evidence>
<evidence type="ECO:0000256" key="10">
    <source>
        <dbReference type="SAM" id="Phobius"/>
    </source>
</evidence>
<dbReference type="GO" id="GO:0016705">
    <property type="term" value="F:oxidoreductase activity, acting on paired donors, with incorporation or reduction of molecular oxygen"/>
    <property type="evidence" value="ECO:0007669"/>
    <property type="project" value="InterPro"/>
</dbReference>
<evidence type="ECO:0000256" key="5">
    <source>
        <dbReference type="ARBA" id="ARBA00023002"/>
    </source>
</evidence>
<accession>A0A0U1LMH9</accession>
<dbReference type="Gene3D" id="1.10.630.10">
    <property type="entry name" value="Cytochrome P450"/>
    <property type="match status" value="1"/>
</dbReference>
<keyword evidence="12" id="KW-1185">Reference proteome</keyword>
<keyword evidence="5 9" id="KW-0560">Oxidoreductase</keyword>
<evidence type="ECO:0000256" key="6">
    <source>
        <dbReference type="ARBA" id="ARBA00023004"/>
    </source>
</evidence>
<dbReference type="GO" id="GO:0004497">
    <property type="term" value="F:monooxygenase activity"/>
    <property type="evidence" value="ECO:0007669"/>
    <property type="project" value="UniProtKB-KW"/>
</dbReference>
<dbReference type="GO" id="GO:0020037">
    <property type="term" value="F:heme binding"/>
    <property type="evidence" value="ECO:0007669"/>
    <property type="project" value="InterPro"/>
</dbReference>
<dbReference type="OMA" id="ADRWKFI"/>
<dbReference type="STRING" id="28573.A0A0U1LMH9"/>
<keyword evidence="10" id="KW-0472">Membrane</keyword>
<evidence type="ECO:0000256" key="9">
    <source>
        <dbReference type="RuleBase" id="RU000461"/>
    </source>
</evidence>
<evidence type="ECO:0000256" key="3">
    <source>
        <dbReference type="ARBA" id="ARBA00022617"/>
    </source>
</evidence>
<dbReference type="PROSITE" id="PS00086">
    <property type="entry name" value="CYTOCHROME_P450"/>
    <property type="match status" value="1"/>
</dbReference>
<keyword evidence="6 8" id="KW-0408">Iron</keyword>
<dbReference type="InterPro" id="IPR050121">
    <property type="entry name" value="Cytochrome_P450_monoxygenase"/>
</dbReference>
<evidence type="ECO:0000256" key="7">
    <source>
        <dbReference type="ARBA" id="ARBA00023033"/>
    </source>
</evidence>
<feature type="binding site" description="axial binding residue" evidence="8">
    <location>
        <position position="467"/>
    </location>
    <ligand>
        <name>heme</name>
        <dbReference type="ChEBI" id="CHEBI:30413"/>
    </ligand>
    <ligandPart>
        <name>Fe</name>
        <dbReference type="ChEBI" id="CHEBI:18248"/>
    </ligandPart>
</feature>
<dbReference type="InterPro" id="IPR002401">
    <property type="entry name" value="Cyt_P450_E_grp-I"/>
</dbReference>
<name>A0A0U1LMH9_TALIS</name>
<sequence length="543" mass="61036">MADTSVVYAVVRLIAVQLPVLVLAASALYIVAICIYRIYFHPFAHIPGPFFAKLTDAYGLYHSWLKDTHLTIYRLHEEYGTIVRYGPSKILVNDVDGMREIYGYHANFAKGSAYEVLRFNPVHSVFNATDKKMHRRKRRLVGQGFSDSALRASESCILQHMDKFVDSFLESDTGDGWSTAKDVSVLSSFLSLDLITDLVFSKSTNTLTKPDNRQFRSLLVTTGYRMTMAFQMPSAFRAGRSGQWLDLGTWTLRNVDKLRAQWAAMLRGWAMDRIQAEKTRDNSEPDRRDMMSTIINATDPDTGEKLDVQEIGAEAFTLITAGGDTTSVGISATFFYLSRNPVAYERLVGEIRGRFRSLDDVRIGNTLSSCHYLRGCIDEALRLAPPVSVPLYREAGPGGATVRGVFVPERCVAATHAYAIHHNEKYFPDAYSYRPERWLPETKDEAISVTPEAKSAFLPFSHGPRNCAAVNMAYLNLSLSVARLLWVADFRIPSYAGLACIGAGDPSSKDPMRRRVDEYQLWDIFASDKKGPMLEFRRRDISS</sequence>
<dbReference type="PANTHER" id="PTHR24305:SF237">
    <property type="entry name" value="CYTOCHROME P450 MONOOXYGENASE ATNE-RELATED"/>
    <property type="match status" value="1"/>
</dbReference>
<evidence type="ECO:0000256" key="1">
    <source>
        <dbReference type="ARBA" id="ARBA00001971"/>
    </source>
</evidence>
<reference evidence="11 12" key="1">
    <citation type="submission" date="2015-04" db="EMBL/GenBank/DDBJ databases">
        <authorList>
            <person name="Syromyatnikov M.Y."/>
            <person name="Popov V.N."/>
        </authorList>
    </citation>
    <scope>NUCLEOTIDE SEQUENCE [LARGE SCALE GENOMIC DNA]</scope>
    <source>
        <strain evidence="11">WF-38-12</strain>
    </source>
</reference>
<dbReference type="PRINTS" id="PR00463">
    <property type="entry name" value="EP450I"/>
</dbReference>
<dbReference type="InterPro" id="IPR017972">
    <property type="entry name" value="Cyt_P450_CS"/>
</dbReference>
<evidence type="ECO:0000256" key="2">
    <source>
        <dbReference type="ARBA" id="ARBA00010617"/>
    </source>
</evidence>
<dbReference type="PANTHER" id="PTHR24305">
    <property type="entry name" value="CYTOCHROME P450"/>
    <property type="match status" value="1"/>
</dbReference>